<gene>
    <name evidence="5" type="ORF">J27TS8_11970</name>
</gene>
<keyword evidence="1" id="KW-0805">Transcription regulation</keyword>
<evidence type="ECO:0000313" key="6">
    <source>
        <dbReference type="Proteomes" id="UP000682111"/>
    </source>
</evidence>
<dbReference type="EMBL" id="BORC01000002">
    <property type="protein sequence ID" value="GIN61204.1"/>
    <property type="molecule type" value="Genomic_DNA"/>
</dbReference>
<dbReference type="RefSeq" id="WP_212933375.1">
    <property type="nucleotide sequence ID" value="NZ_BORC01000002.1"/>
</dbReference>
<proteinExistence type="predicted"/>
<dbReference type="Pfam" id="PF00392">
    <property type="entry name" value="GntR"/>
    <property type="match status" value="1"/>
</dbReference>
<dbReference type="InterPro" id="IPR036390">
    <property type="entry name" value="WH_DNA-bd_sf"/>
</dbReference>
<dbReference type="PROSITE" id="PS50949">
    <property type="entry name" value="HTH_GNTR"/>
    <property type="match status" value="1"/>
</dbReference>
<keyword evidence="2" id="KW-0238">DNA-binding</keyword>
<dbReference type="SMART" id="SM00345">
    <property type="entry name" value="HTH_GNTR"/>
    <property type="match status" value="1"/>
</dbReference>
<reference evidence="5" key="1">
    <citation type="submission" date="2021-03" db="EMBL/GenBank/DDBJ databases">
        <title>Antimicrobial resistance genes in bacteria isolated from Japanese honey, and their potential for conferring macrolide and lincosamide resistance in the American foulbrood pathogen Paenibacillus larvae.</title>
        <authorList>
            <person name="Okamoto M."/>
            <person name="Kumagai M."/>
            <person name="Kanamori H."/>
            <person name="Takamatsu D."/>
        </authorList>
    </citation>
    <scope>NUCLEOTIDE SEQUENCE</scope>
    <source>
        <strain evidence="5">J27TS8</strain>
    </source>
</reference>
<dbReference type="InterPro" id="IPR000524">
    <property type="entry name" value="Tscrpt_reg_HTH_GntR"/>
</dbReference>
<dbReference type="SMART" id="SM00866">
    <property type="entry name" value="UTRA"/>
    <property type="match status" value="1"/>
</dbReference>
<dbReference type="GO" id="GO:0003700">
    <property type="term" value="F:DNA-binding transcription factor activity"/>
    <property type="evidence" value="ECO:0007669"/>
    <property type="project" value="InterPro"/>
</dbReference>
<dbReference type="InterPro" id="IPR050679">
    <property type="entry name" value="Bact_HTH_transcr_reg"/>
</dbReference>
<protein>
    <submittedName>
        <fullName evidence="5">GntR family transcriptional regulator</fullName>
    </submittedName>
</protein>
<dbReference type="GO" id="GO:0003677">
    <property type="term" value="F:DNA binding"/>
    <property type="evidence" value="ECO:0007669"/>
    <property type="project" value="UniProtKB-KW"/>
</dbReference>
<dbReference type="InterPro" id="IPR028978">
    <property type="entry name" value="Chorismate_lyase_/UTRA_dom_sf"/>
</dbReference>
<dbReference type="Pfam" id="PF07702">
    <property type="entry name" value="UTRA"/>
    <property type="match status" value="1"/>
</dbReference>
<evidence type="ECO:0000256" key="3">
    <source>
        <dbReference type="ARBA" id="ARBA00023163"/>
    </source>
</evidence>
<dbReference type="InterPro" id="IPR011663">
    <property type="entry name" value="UTRA"/>
</dbReference>
<dbReference type="PANTHER" id="PTHR44846:SF1">
    <property type="entry name" value="MANNOSYL-D-GLYCERATE TRANSPORT_METABOLISM SYSTEM REPRESSOR MNGR-RELATED"/>
    <property type="match status" value="1"/>
</dbReference>
<dbReference type="PANTHER" id="PTHR44846">
    <property type="entry name" value="MANNOSYL-D-GLYCERATE TRANSPORT/METABOLISM SYSTEM REPRESSOR MNGR-RELATED"/>
    <property type="match status" value="1"/>
</dbReference>
<dbReference type="Gene3D" id="3.40.1410.10">
    <property type="entry name" value="Chorismate lyase-like"/>
    <property type="match status" value="1"/>
</dbReference>
<keyword evidence="3" id="KW-0804">Transcription</keyword>
<dbReference type="InterPro" id="IPR036388">
    <property type="entry name" value="WH-like_DNA-bd_sf"/>
</dbReference>
<name>A0A920BSX3_9BACI</name>
<dbReference type="CDD" id="cd07377">
    <property type="entry name" value="WHTH_GntR"/>
    <property type="match status" value="1"/>
</dbReference>
<dbReference type="SUPFAM" id="SSF46785">
    <property type="entry name" value="Winged helix' DNA-binding domain"/>
    <property type="match status" value="1"/>
</dbReference>
<dbReference type="Gene3D" id="1.10.10.10">
    <property type="entry name" value="Winged helix-like DNA-binding domain superfamily/Winged helix DNA-binding domain"/>
    <property type="match status" value="1"/>
</dbReference>
<evidence type="ECO:0000256" key="2">
    <source>
        <dbReference type="ARBA" id="ARBA00023125"/>
    </source>
</evidence>
<keyword evidence="6" id="KW-1185">Reference proteome</keyword>
<feature type="domain" description="HTH gntR-type" evidence="4">
    <location>
        <begin position="12"/>
        <end position="79"/>
    </location>
</feature>
<dbReference type="AlphaFoldDB" id="A0A920BSX3"/>
<dbReference type="SUPFAM" id="SSF64288">
    <property type="entry name" value="Chorismate lyase-like"/>
    <property type="match status" value="1"/>
</dbReference>
<dbReference type="Proteomes" id="UP000682111">
    <property type="component" value="Unassembled WGS sequence"/>
</dbReference>
<comment type="caution">
    <text evidence="5">The sequence shown here is derived from an EMBL/GenBank/DDBJ whole genome shotgun (WGS) entry which is preliminary data.</text>
</comment>
<organism evidence="5 6">
    <name type="scientific">Robertmurraya siralis</name>
    <dbReference type="NCBI Taxonomy" id="77777"/>
    <lineage>
        <taxon>Bacteria</taxon>
        <taxon>Bacillati</taxon>
        <taxon>Bacillota</taxon>
        <taxon>Bacilli</taxon>
        <taxon>Bacillales</taxon>
        <taxon>Bacillaceae</taxon>
        <taxon>Robertmurraya</taxon>
    </lineage>
</organism>
<sequence length="252" mass="29241">MSKSFIDKKSKLPLYKQLKILLMRYIEENLSEGDSLPIESEIEKLYGVSRATVRKTIDELVSEGVVKRIQGKGTFIQSKKIVQTAGAITSWTEEMRLRGKEIHTDNTLLLELEPSQKIREELKLSPNEKVICLKRTRYSDGEPIAIMINYMRGKFIPGFLEKGLQRESLYETLEEEYNIRLEKAYERIQARVATDLEAVELQIPPESALLHLTRVSYLKDGTPFELVEMSNRGDRYHYHIELNGRNKIKHIN</sequence>
<accession>A0A920BSX3</accession>
<dbReference type="GO" id="GO:0045892">
    <property type="term" value="P:negative regulation of DNA-templated transcription"/>
    <property type="evidence" value="ECO:0007669"/>
    <property type="project" value="TreeGrafter"/>
</dbReference>
<dbReference type="PRINTS" id="PR00035">
    <property type="entry name" value="HTHGNTR"/>
</dbReference>
<evidence type="ECO:0000313" key="5">
    <source>
        <dbReference type="EMBL" id="GIN61204.1"/>
    </source>
</evidence>
<evidence type="ECO:0000256" key="1">
    <source>
        <dbReference type="ARBA" id="ARBA00023015"/>
    </source>
</evidence>
<evidence type="ECO:0000259" key="4">
    <source>
        <dbReference type="PROSITE" id="PS50949"/>
    </source>
</evidence>